<evidence type="ECO:0000313" key="2">
    <source>
        <dbReference type="WBParaSite" id="ACRNAN_Path_1399.g5484.t1"/>
    </source>
</evidence>
<reference evidence="2" key="1">
    <citation type="submission" date="2022-11" db="UniProtKB">
        <authorList>
            <consortium name="WormBaseParasite"/>
        </authorList>
    </citation>
    <scope>IDENTIFICATION</scope>
</reference>
<proteinExistence type="predicted"/>
<dbReference type="WBParaSite" id="ACRNAN_Path_1399.g5484.t1">
    <property type="protein sequence ID" value="ACRNAN_Path_1399.g5484.t1"/>
    <property type="gene ID" value="ACRNAN_Path_1399.g5484"/>
</dbReference>
<evidence type="ECO:0000313" key="1">
    <source>
        <dbReference type="Proteomes" id="UP000887540"/>
    </source>
</evidence>
<dbReference type="Gene3D" id="3.40.50.300">
    <property type="entry name" value="P-loop containing nucleotide triphosphate hydrolases"/>
    <property type="match status" value="1"/>
</dbReference>
<organism evidence="1 2">
    <name type="scientific">Acrobeloides nanus</name>
    <dbReference type="NCBI Taxonomy" id="290746"/>
    <lineage>
        <taxon>Eukaryota</taxon>
        <taxon>Metazoa</taxon>
        <taxon>Ecdysozoa</taxon>
        <taxon>Nematoda</taxon>
        <taxon>Chromadorea</taxon>
        <taxon>Rhabditida</taxon>
        <taxon>Tylenchina</taxon>
        <taxon>Cephalobomorpha</taxon>
        <taxon>Cephaloboidea</taxon>
        <taxon>Cephalobidae</taxon>
        <taxon>Acrobeloides</taxon>
    </lineage>
</organism>
<sequence length="912" mass="104967">MPYVSNSPCNGRRTRRPKCKVTDYYGNIFMTDIRKSYQTANHSQCGNRMFLHPYTKERLPNPLGSPMGPYFHKQPCEEELSLVIAPAPPIGTPYSIVLYSTLNDGLDLIEANVREINAKRRIHDLGRFNKLYVKVSELKCDPENVPPEAFRYPKILENWTRGVKYGITILLTPDMAVDYKRLHKEFMNIGIDGYKFQATKICGVKIKDVYVNGTRYLSLSTSCAWFEVENHLYGNADRDVNRVFNFDYELSLSISSETTKYQIFKNSIYSAINHYRIWARHRMYDFPFPKKLHKPDKPPAWLLPIALTSLLEGGMHGEPYVLNGFNASNQLDEQYKWIHEVYLQTRLNLSKRKQVLWDHRARTVFSYDEDLLMSALMEVCTMLGLRFGDCDEGVSLFKGGMSVGLITDFASQIQYISEKSVHLETLIITLLWIAIKSSGDIPTFLILSSHNANIDSLLLKFLDYLRVMDNYLRSHHLDAELSRLQNVLLPEKRKIVRVYSDLAEQNPELLEYQFGAGADFTDTKFVFTTYGKWYRNINFEFKGLAPNILIGDEIGNIHLLEMISSTVITSDIDSDGIRPYSTISLAIFGGEDGQIEPLIWLDQIRSPYTAINNESISHWNHVFTPFIVHALCDLPLVSIVRLKRMYRASRECISRSLAISYGLLPMTNDGTIAQNDVLWDFAARNGTFSPQLPSYQMLFPDLQLGQNADLLVVNCKCPESQKNQKETNDTELLAFETMISKLINRGPLFQGGHDYLATWAPLTFYYEHQRRMLDVVENRQVPLEPETIAGFQGLEKENVMLLVGRCVDSNKALDNPKITEKDKHVYGFLSDKFDKVFGKWKNGNVVTATTRHKKLFIMFVDAKALMGPYLDNENNFDPLRNQLINHHIREAKRHGMFIEFDNGEFRPMYQNH</sequence>
<keyword evidence="1" id="KW-1185">Reference proteome</keyword>
<protein>
    <submittedName>
        <fullName evidence="2">Uncharacterized protein</fullName>
    </submittedName>
</protein>
<dbReference type="Proteomes" id="UP000887540">
    <property type="component" value="Unplaced"/>
</dbReference>
<dbReference type="AlphaFoldDB" id="A0A914C0J0"/>
<accession>A0A914C0J0</accession>
<dbReference type="InterPro" id="IPR027417">
    <property type="entry name" value="P-loop_NTPase"/>
</dbReference>
<name>A0A914C0J0_9BILA</name>